<organism evidence="2 3">
    <name type="scientific">Candidatus Nesterenkonia stercoripullorum</name>
    <dbReference type="NCBI Taxonomy" id="2838701"/>
    <lineage>
        <taxon>Bacteria</taxon>
        <taxon>Bacillati</taxon>
        <taxon>Actinomycetota</taxon>
        <taxon>Actinomycetes</taxon>
        <taxon>Micrococcales</taxon>
        <taxon>Micrococcaceae</taxon>
        <taxon>Nesterenkonia</taxon>
    </lineage>
</organism>
<gene>
    <name evidence="2" type="ORF">H9871_01675</name>
</gene>
<dbReference type="PANTHER" id="PTHR30448:SF0">
    <property type="entry name" value="RNASE ADAPTER PROTEIN RAPZ"/>
    <property type="match status" value="1"/>
</dbReference>
<feature type="domain" description="RapZ C-terminal" evidence="1">
    <location>
        <begin position="1"/>
        <end position="38"/>
    </location>
</feature>
<evidence type="ECO:0000313" key="3">
    <source>
        <dbReference type="Proteomes" id="UP000824151"/>
    </source>
</evidence>
<accession>A0A9D1US64</accession>
<proteinExistence type="predicted"/>
<comment type="caution">
    <text evidence="2">The sequence shown here is derived from an EMBL/GenBank/DDBJ whole genome shotgun (WGS) entry which is preliminary data.</text>
</comment>
<sequence>IAVGCTGGKHRSVAIAEELARRLDQMPNVVVNTIHRDLGRE</sequence>
<dbReference type="PANTHER" id="PTHR30448">
    <property type="entry name" value="RNASE ADAPTER PROTEIN RAPZ"/>
    <property type="match status" value="1"/>
</dbReference>
<evidence type="ECO:0000259" key="1">
    <source>
        <dbReference type="Pfam" id="PF22740"/>
    </source>
</evidence>
<evidence type="ECO:0000313" key="2">
    <source>
        <dbReference type="EMBL" id="HIW98831.1"/>
    </source>
</evidence>
<dbReference type="InterPro" id="IPR005337">
    <property type="entry name" value="RapZ-like"/>
</dbReference>
<dbReference type="AlphaFoldDB" id="A0A9D1US64"/>
<dbReference type="GO" id="GO:0005524">
    <property type="term" value="F:ATP binding"/>
    <property type="evidence" value="ECO:0007669"/>
    <property type="project" value="InterPro"/>
</dbReference>
<dbReference type="InterPro" id="IPR053931">
    <property type="entry name" value="RapZ_C"/>
</dbReference>
<name>A0A9D1US64_9MICC</name>
<protein>
    <submittedName>
        <fullName evidence="2">RNase adaptor protein RapZ</fullName>
    </submittedName>
</protein>
<dbReference type="Proteomes" id="UP000824151">
    <property type="component" value="Unassembled WGS sequence"/>
</dbReference>
<reference evidence="2" key="1">
    <citation type="journal article" date="2021" name="PeerJ">
        <title>Extensive microbial diversity within the chicken gut microbiome revealed by metagenomics and culture.</title>
        <authorList>
            <person name="Gilroy R."/>
            <person name="Ravi A."/>
            <person name="Getino M."/>
            <person name="Pursley I."/>
            <person name="Horton D.L."/>
            <person name="Alikhan N.F."/>
            <person name="Baker D."/>
            <person name="Gharbi K."/>
            <person name="Hall N."/>
            <person name="Watson M."/>
            <person name="Adriaenssens E.M."/>
            <person name="Foster-Nyarko E."/>
            <person name="Jarju S."/>
            <person name="Secka A."/>
            <person name="Antonio M."/>
            <person name="Oren A."/>
            <person name="Chaudhuri R.R."/>
            <person name="La Ragione R."/>
            <person name="Hildebrand F."/>
            <person name="Pallen M.J."/>
        </authorList>
    </citation>
    <scope>NUCLEOTIDE SEQUENCE</scope>
    <source>
        <strain evidence="2">ChiHejej3B27-3195</strain>
    </source>
</reference>
<dbReference type="EMBL" id="DXGD01000064">
    <property type="protein sequence ID" value="HIW98831.1"/>
    <property type="molecule type" value="Genomic_DNA"/>
</dbReference>
<reference evidence="2" key="2">
    <citation type="submission" date="2021-04" db="EMBL/GenBank/DDBJ databases">
        <authorList>
            <person name="Gilroy R."/>
        </authorList>
    </citation>
    <scope>NUCLEOTIDE SEQUENCE</scope>
    <source>
        <strain evidence="2">ChiHejej3B27-3195</strain>
    </source>
</reference>
<feature type="non-terminal residue" evidence="2">
    <location>
        <position position="1"/>
    </location>
</feature>
<dbReference type="Pfam" id="PF22740">
    <property type="entry name" value="PapZ_C"/>
    <property type="match status" value="1"/>
</dbReference>